<gene>
    <name evidence="1" type="ORF">BEH_15585</name>
</gene>
<accession>A0A1X7DJH9</accession>
<dbReference type="RefSeq" id="WP_048896828.1">
    <property type="nucleotide sequence ID" value="NZ_CP011974.1"/>
</dbReference>
<dbReference type="KEGG" id="beo:BEH_15585"/>
<proteinExistence type="predicted"/>
<keyword evidence="2" id="KW-1185">Reference proteome</keyword>
<accession>A0A0H4KQA4</accession>
<organism evidence="1 2">
    <name type="scientific">Priestia filamentosa</name>
    <dbReference type="NCBI Taxonomy" id="1402861"/>
    <lineage>
        <taxon>Bacteria</taxon>
        <taxon>Bacillati</taxon>
        <taxon>Bacillota</taxon>
        <taxon>Bacilli</taxon>
        <taxon>Bacillales</taxon>
        <taxon>Bacillaceae</taxon>
        <taxon>Priestia</taxon>
    </lineage>
</organism>
<evidence type="ECO:0000313" key="2">
    <source>
        <dbReference type="Proteomes" id="UP000036202"/>
    </source>
</evidence>
<dbReference type="OrthoDB" id="2863577at2"/>
<name>A0A1X7DJH9_9BACI</name>
<dbReference type="EMBL" id="CP011974">
    <property type="protein sequence ID" value="AKO95126.2"/>
    <property type="molecule type" value="Genomic_DNA"/>
</dbReference>
<dbReference type="InterPro" id="IPR046064">
    <property type="entry name" value="DUF6022"/>
</dbReference>
<protein>
    <submittedName>
        <fullName evidence="1">Uncharacterized protein</fullName>
    </submittedName>
</protein>
<sequence>MKKWHEFFSSNKEITIRNLARYMNQFVQQQWDLILKENHDELIEHFRTIGEPAYGVYLNKLLKPIFKQLTDAGLNVKPGFIMPNSIEHWGPPEERERCIWCVVRKKDETPLGTLVLRMFHSHTKFDVPRAPNFFSLEEVDKEAIIKAISQASIRLNKKDHGFIPQNRENTDTLRWEYSAETGLSDYLKSDQDVLEVSYLDYALSQWGRQGWELTSVVPYEGRLVAFFKRPISAN</sequence>
<reference evidence="2" key="2">
    <citation type="submission" date="2015-06" db="EMBL/GenBank/DDBJ databases">
        <title>Genome Sequence of Bacillus endophyticus and Analysis of its Companion Mechanism in the Ketogulonigenium vulgare-Bacillus strain Consortium.</title>
        <authorList>
            <person name="Jia N."/>
            <person name="Du J."/>
            <person name="Ding M.-Z."/>
            <person name="Gao F."/>
            <person name="Yuan Y.-J."/>
        </authorList>
    </citation>
    <scope>NUCLEOTIDE SEQUENCE [LARGE SCALE GENOMIC DNA]</scope>
    <source>
        <strain evidence="2">Hbe603</strain>
    </source>
</reference>
<reference evidence="1 2" key="1">
    <citation type="journal article" date="2015" name="PLoS ONE">
        <title>Genome Sequence of Bacillus endophyticus and Analysis of Its Companion Mechanism in the Ketogulonigenium vulgare-Bacillus Strain Consortium.</title>
        <authorList>
            <person name="Jia N."/>
            <person name="Du J."/>
            <person name="Ding M.Z."/>
            <person name="Gao F."/>
            <person name="Yuan Y.J."/>
        </authorList>
    </citation>
    <scope>NUCLEOTIDE SEQUENCE [LARGE SCALE GENOMIC DNA]</scope>
    <source>
        <strain evidence="1 2">Hbe603</strain>
    </source>
</reference>
<dbReference type="Proteomes" id="UP000036202">
    <property type="component" value="Chromosome"/>
</dbReference>
<dbReference type="GeneID" id="93700778"/>
<dbReference type="PATRIC" id="fig|135735.6.peg.3304"/>
<evidence type="ECO:0000313" key="1">
    <source>
        <dbReference type="EMBL" id="AKO95126.2"/>
    </source>
</evidence>
<dbReference type="Pfam" id="PF19486">
    <property type="entry name" value="DUF6022"/>
    <property type="match status" value="1"/>
</dbReference>
<dbReference type="AlphaFoldDB" id="A0A1X7DJH9"/>